<evidence type="ECO:0000259" key="1">
    <source>
        <dbReference type="PROSITE" id="PS51459"/>
    </source>
</evidence>
<dbReference type="RefSeq" id="WP_127886938.1">
    <property type="nucleotide sequence ID" value="NZ_CP028137.1"/>
</dbReference>
<reference evidence="2 3" key="1">
    <citation type="submission" date="2018-03" db="EMBL/GenBank/DDBJ databases">
        <title>Bacteriophage NCPPB3778 and a type I-E CRISPR drive the evolution of the US Biological Select Agent, Rathayibacter toxicus.</title>
        <authorList>
            <person name="Davis E.W.II."/>
            <person name="Tabima J.F."/>
            <person name="Weisberg A.J."/>
            <person name="Dantas Lopes L."/>
            <person name="Wiseman M.S."/>
            <person name="Wiseman M.S."/>
            <person name="Pupko T."/>
            <person name="Belcher M.S."/>
            <person name="Sechler A.J."/>
            <person name="Tancos M.A."/>
            <person name="Schroeder B.K."/>
            <person name="Murray T.D."/>
            <person name="Luster D.G."/>
            <person name="Schneider W.L."/>
            <person name="Rogers E."/>
            <person name="Andreote F.D."/>
            <person name="Grunwald N.J."/>
            <person name="Putnam M.L."/>
            <person name="Chang J.H."/>
        </authorList>
    </citation>
    <scope>NUCLEOTIDE SEQUENCE [LARGE SCALE GENOMIC DNA]</scope>
    <source>
        <strain evidence="2 3">DSM 15932</strain>
    </source>
</reference>
<name>A0A3Q9UYF8_9MICO</name>
<dbReference type="InterPro" id="IPR003812">
    <property type="entry name" value="Fido"/>
</dbReference>
<dbReference type="PROSITE" id="PS51459">
    <property type="entry name" value="FIDO"/>
    <property type="match status" value="1"/>
</dbReference>
<evidence type="ECO:0000313" key="3">
    <source>
        <dbReference type="Proteomes" id="UP000285317"/>
    </source>
</evidence>
<accession>A0A3Q9UYF8</accession>
<evidence type="ECO:0000313" key="2">
    <source>
        <dbReference type="EMBL" id="AZZ52129.1"/>
    </source>
</evidence>
<gene>
    <name evidence="2" type="ORF">C1I64_08715</name>
</gene>
<proteinExistence type="predicted"/>
<dbReference type="Proteomes" id="UP000285317">
    <property type="component" value="Chromosome"/>
</dbReference>
<dbReference type="KEGG" id="rfs:C1I64_08715"/>
<dbReference type="Gene3D" id="1.20.120.1870">
    <property type="entry name" value="Fic/DOC protein, Fido domain"/>
    <property type="match status" value="1"/>
</dbReference>
<organism evidence="2 3">
    <name type="scientific">Rathayibacter festucae DSM 15932</name>
    <dbReference type="NCBI Taxonomy" id="1328866"/>
    <lineage>
        <taxon>Bacteria</taxon>
        <taxon>Bacillati</taxon>
        <taxon>Actinomycetota</taxon>
        <taxon>Actinomycetes</taxon>
        <taxon>Micrococcales</taxon>
        <taxon>Microbacteriaceae</taxon>
        <taxon>Rathayibacter</taxon>
    </lineage>
</organism>
<dbReference type="InterPro" id="IPR053737">
    <property type="entry name" value="Type_II_TA_Toxin"/>
</dbReference>
<sequence length="249" mass="26757">MTVYLTSEQVVAINAAIKGSQARCDDPAGVDAAVGRASSTFGGLDLLPTLWLKAASLLHGIASTQYFADGNKRTAFVAATLLLELNGAPLKPMEVIAREVLVLGAAVSLLSVEQVAEWLEVHALAADSRVFLDEDRTTIVGGTLHLTEFAHGASVLRNVHATDVRFLGPAVVTFLGRTALFNPFWEYGEQRESMLYERPPGTSIVGVTVFENSVFERCLFSDIGIAGTAEMLRDFRRESGDLGPIGFTL</sequence>
<dbReference type="EMBL" id="CP028137">
    <property type="protein sequence ID" value="AZZ52129.1"/>
    <property type="molecule type" value="Genomic_DNA"/>
</dbReference>
<feature type="domain" description="Fido" evidence="1">
    <location>
        <begin position="5"/>
        <end position="121"/>
    </location>
</feature>
<dbReference type="Pfam" id="PF02661">
    <property type="entry name" value="Fic"/>
    <property type="match status" value="1"/>
</dbReference>
<protein>
    <recommendedName>
        <fullName evidence="1">Fido domain-containing protein</fullName>
    </recommendedName>
</protein>
<dbReference type="AlphaFoldDB" id="A0A3Q9UYF8"/>